<protein>
    <recommendedName>
        <fullName evidence="3">TLDc domain-containing protein</fullName>
    </recommendedName>
</protein>
<dbReference type="AlphaFoldDB" id="A0A1R2BGH9"/>
<reference evidence="1 2" key="1">
    <citation type="submission" date="2016-11" db="EMBL/GenBank/DDBJ databases">
        <title>The macronuclear genome of Stentor coeruleus: a giant cell with tiny introns.</title>
        <authorList>
            <person name="Slabodnick M."/>
            <person name="Ruby J.G."/>
            <person name="Reiff S.B."/>
            <person name="Swart E.C."/>
            <person name="Gosai S."/>
            <person name="Prabakaran S."/>
            <person name="Witkowska E."/>
            <person name="Larue G.E."/>
            <person name="Fisher S."/>
            <person name="Freeman R.M."/>
            <person name="Gunawardena J."/>
            <person name="Chu W."/>
            <person name="Stover N.A."/>
            <person name="Gregory B.D."/>
            <person name="Nowacki M."/>
            <person name="Derisi J."/>
            <person name="Roy S.W."/>
            <person name="Marshall W.F."/>
            <person name="Sood P."/>
        </authorList>
    </citation>
    <scope>NUCLEOTIDE SEQUENCE [LARGE SCALE GENOMIC DNA]</scope>
    <source>
        <strain evidence="1">WM001</strain>
    </source>
</reference>
<gene>
    <name evidence="1" type="ORF">SteCoe_24891</name>
</gene>
<sequence>MGESPVCEECYIGDITKGILAEDNKAEEYTCLFCTNGEAECLYQGKPSCISCKSNKKINNKSPAASIKSDSGSRKGSINTLKEFTRPVPPQSIAEQFKKIIEINTHRRGDSSVSVQFYKAHKFLQKYTSNCFNEITCLYNSKRDGMKSSTFHEKCDECKYGIIMILSLSTGYEIAAFTWKGIKKGNFQINDSQMGGAFIRDTKFELIPFKDNIICSLPEGIRFSSENDLYVNFDDISKCVCTFDSRLKGNQIWFSYIEEISVYKLQIIE</sequence>
<evidence type="ECO:0008006" key="3">
    <source>
        <dbReference type="Google" id="ProtNLM"/>
    </source>
</evidence>
<dbReference type="EMBL" id="MPUH01000664">
    <property type="protein sequence ID" value="OMJ75872.1"/>
    <property type="molecule type" value="Genomic_DNA"/>
</dbReference>
<organism evidence="1 2">
    <name type="scientific">Stentor coeruleus</name>
    <dbReference type="NCBI Taxonomy" id="5963"/>
    <lineage>
        <taxon>Eukaryota</taxon>
        <taxon>Sar</taxon>
        <taxon>Alveolata</taxon>
        <taxon>Ciliophora</taxon>
        <taxon>Postciliodesmatophora</taxon>
        <taxon>Heterotrichea</taxon>
        <taxon>Heterotrichida</taxon>
        <taxon>Stentoridae</taxon>
        <taxon>Stentor</taxon>
    </lineage>
</organism>
<dbReference type="Proteomes" id="UP000187209">
    <property type="component" value="Unassembled WGS sequence"/>
</dbReference>
<keyword evidence="2" id="KW-1185">Reference proteome</keyword>
<dbReference type="OrthoDB" id="317862at2759"/>
<accession>A0A1R2BGH9</accession>
<evidence type="ECO:0000313" key="2">
    <source>
        <dbReference type="Proteomes" id="UP000187209"/>
    </source>
</evidence>
<evidence type="ECO:0000313" key="1">
    <source>
        <dbReference type="EMBL" id="OMJ75872.1"/>
    </source>
</evidence>
<name>A0A1R2BGH9_9CILI</name>
<comment type="caution">
    <text evidence="1">The sequence shown here is derived from an EMBL/GenBank/DDBJ whole genome shotgun (WGS) entry which is preliminary data.</text>
</comment>
<proteinExistence type="predicted"/>